<keyword evidence="2" id="KW-0378">Hydrolase</keyword>
<evidence type="ECO:0000313" key="2">
    <source>
        <dbReference type="EMBL" id="BCJ67294.1"/>
    </source>
</evidence>
<protein>
    <submittedName>
        <fullName evidence="2">Alpha/beta hydrolase</fullName>
    </submittedName>
</protein>
<dbReference type="Gene3D" id="3.40.50.1820">
    <property type="entry name" value="alpha/beta hydrolase"/>
    <property type="match status" value="1"/>
</dbReference>
<evidence type="ECO:0000313" key="3">
    <source>
        <dbReference type="Proteomes" id="UP000680866"/>
    </source>
</evidence>
<dbReference type="AlphaFoldDB" id="A0A810N3Z6"/>
<dbReference type="SUPFAM" id="SSF53474">
    <property type="entry name" value="alpha/beta-Hydrolases"/>
    <property type="match status" value="1"/>
</dbReference>
<dbReference type="KEGG" id="pry:Prubr_43150"/>
<keyword evidence="3" id="KW-1185">Reference proteome</keyword>
<dbReference type="InterPro" id="IPR050266">
    <property type="entry name" value="AB_hydrolase_sf"/>
</dbReference>
<dbReference type="EMBL" id="AP023359">
    <property type="protein sequence ID" value="BCJ67294.1"/>
    <property type="molecule type" value="Genomic_DNA"/>
</dbReference>
<dbReference type="PANTHER" id="PTHR43798:SF33">
    <property type="entry name" value="HYDROLASE, PUTATIVE (AFU_ORTHOLOGUE AFUA_2G14860)-RELATED"/>
    <property type="match status" value="1"/>
</dbReference>
<dbReference type="PANTHER" id="PTHR43798">
    <property type="entry name" value="MONOACYLGLYCEROL LIPASE"/>
    <property type="match status" value="1"/>
</dbReference>
<accession>A0A810N3Z6</accession>
<dbReference type="Proteomes" id="UP000680866">
    <property type="component" value="Chromosome"/>
</dbReference>
<proteinExistence type="predicted"/>
<evidence type="ECO:0000259" key="1">
    <source>
        <dbReference type="Pfam" id="PF12697"/>
    </source>
</evidence>
<name>A0A810N3Z6_9ACTN</name>
<feature type="domain" description="AB hydrolase-1" evidence="1">
    <location>
        <begin position="35"/>
        <end position="272"/>
    </location>
</feature>
<dbReference type="RefSeq" id="WP_212816640.1">
    <property type="nucleotide sequence ID" value="NZ_AP023359.1"/>
</dbReference>
<organism evidence="2 3">
    <name type="scientific">Polymorphospora rubra</name>
    <dbReference type="NCBI Taxonomy" id="338584"/>
    <lineage>
        <taxon>Bacteria</taxon>
        <taxon>Bacillati</taxon>
        <taxon>Actinomycetota</taxon>
        <taxon>Actinomycetes</taxon>
        <taxon>Micromonosporales</taxon>
        <taxon>Micromonosporaceae</taxon>
        <taxon>Polymorphospora</taxon>
    </lineage>
</organism>
<dbReference type="GO" id="GO:0016787">
    <property type="term" value="F:hydrolase activity"/>
    <property type="evidence" value="ECO:0007669"/>
    <property type="project" value="UniProtKB-KW"/>
</dbReference>
<dbReference type="InterPro" id="IPR029058">
    <property type="entry name" value="AB_hydrolase_fold"/>
</dbReference>
<dbReference type="Pfam" id="PF12697">
    <property type="entry name" value="Abhydrolase_6"/>
    <property type="match status" value="1"/>
</dbReference>
<gene>
    <name evidence="2" type="ORF">Prubr_43150</name>
</gene>
<reference evidence="2" key="1">
    <citation type="submission" date="2020-08" db="EMBL/GenBank/DDBJ databases">
        <title>Whole genome shotgun sequence of Polymorphospora rubra NBRC 101157.</title>
        <authorList>
            <person name="Komaki H."/>
            <person name="Tamura T."/>
        </authorList>
    </citation>
    <scope>NUCLEOTIDE SEQUENCE</scope>
    <source>
        <strain evidence="2">NBRC 101157</strain>
    </source>
</reference>
<dbReference type="GO" id="GO:0016020">
    <property type="term" value="C:membrane"/>
    <property type="evidence" value="ECO:0007669"/>
    <property type="project" value="TreeGrafter"/>
</dbReference>
<dbReference type="InterPro" id="IPR000073">
    <property type="entry name" value="AB_hydrolase_1"/>
</dbReference>
<sequence length="290" mass="31159">MTMPSGTQESRFVLDHRGTRLRGRILPGDGNGRDVVLIHGAGAHGHWWDAMLGHVGRRWRATVFDLSGHGESGHRSDGYGGETWASEVASVIRYVAHSGSATLVAHSMGSLVGAATAALYPQVVDELVMLDVTIRPPRADTAQQPRGRPGRERTVHADIDTAISRFRLVPAGSTAPAGLVRALASHSYEQVPQGWRVRFDPAVFQRFTDAVIHDWLGRIDCPVTLVGGALSPAVTEASARYVAGRVGRPVRWGLVPAAHHHVQLDRPGPLADLLVELLDGGEPSSLHRVG</sequence>